<evidence type="ECO:0000256" key="9">
    <source>
        <dbReference type="SAM" id="Phobius"/>
    </source>
</evidence>
<evidence type="ECO:0000256" key="6">
    <source>
        <dbReference type="ARBA" id="ARBA00022833"/>
    </source>
</evidence>
<evidence type="ECO:0000313" key="11">
    <source>
        <dbReference type="EMBL" id="KAG5471546.1"/>
    </source>
</evidence>
<dbReference type="RefSeq" id="XP_067060663.1">
    <property type="nucleotide sequence ID" value="XM_067205111.1"/>
</dbReference>
<evidence type="ECO:0000256" key="4">
    <source>
        <dbReference type="ARBA" id="ARBA00022723"/>
    </source>
</evidence>
<evidence type="ECO:0000256" key="5">
    <source>
        <dbReference type="ARBA" id="ARBA00022771"/>
    </source>
</evidence>
<name>A0A836KF05_9TRYP</name>
<feature type="transmembrane region" description="Helical" evidence="9">
    <location>
        <begin position="258"/>
        <end position="279"/>
    </location>
</feature>
<dbReference type="SUPFAM" id="SSF57850">
    <property type="entry name" value="RING/U-box"/>
    <property type="match status" value="1"/>
</dbReference>
<keyword evidence="6" id="KW-0862">Zinc</keyword>
<feature type="transmembrane region" description="Helical" evidence="9">
    <location>
        <begin position="836"/>
        <end position="857"/>
    </location>
</feature>
<dbReference type="GeneID" id="92359045"/>
<comment type="caution">
    <text evidence="11">The sequence shown here is derived from an EMBL/GenBank/DDBJ whole genome shotgun (WGS) entry which is preliminary data.</text>
</comment>
<gene>
    <name evidence="11" type="ORF">LSCM4_03093</name>
</gene>
<dbReference type="CDD" id="cd16495">
    <property type="entry name" value="RING_CH-C4HC3_MARCH"/>
    <property type="match status" value="1"/>
</dbReference>
<feature type="transmembrane region" description="Helical" evidence="9">
    <location>
        <begin position="366"/>
        <end position="390"/>
    </location>
</feature>
<evidence type="ECO:0000256" key="2">
    <source>
        <dbReference type="ARBA" id="ARBA00004177"/>
    </source>
</evidence>
<keyword evidence="9" id="KW-0812">Transmembrane</keyword>
<feature type="transmembrane region" description="Helical" evidence="9">
    <location>
        <begin position="509"/>
        <end position="526"/>
    </location>
</feature>
<dbReference type="Gene3D" id="3.30.40.10">
    <property type="entry name" value="Zinc/RING finger domain, C3HC4 (zinc finger)"/>
    <property type="match status" value="1"/>
</dbReference>
<dbReference type="Proteomes" id="UP000674143">
    <property type="component" value="Chromosome 31"/>
</dbReference>
<dbReference type="KEGG" id="loi:92359045"/>
<keyword evidence="4" id="KW-0479">Metal-binding</keyword>
<keyword evidence="7" id="KW-0391">Immunity</keyword>
<feature type="transmembrane region" description="Helical" evidence="9">
    <location>
        <begin position="317"/>
        <end position="334"/>
    </location>
</feature>
<dbReference type="AlphaFoldDB" id="A0A836KF05"/>
<evidence type="ECO:0000256" key="1">
    <source>
        <dbReference type="ARBA" id="ARBA00004127"/>
    </source>
</evidence>
<dbReference type="InterPro" id="IPR011016">
    <property type="entry name" value="Znf_RING-CH"/>
</dbReference>
<evidence type="ECO:0000313" key="12">
    <source>
        <dbReference type="Proteomes" id="UP000674143"/>
    </source>
</evidence>
<keyword evidence="9" id="KW-1133">Transmembrane helix</keyword>
<dbReference type="GO" id="GO:0008270">
    <property type="term" value="F:zinc ion binding"/>
    <property type="evidence" value="ECO:0007669"/>
    <property type="project" value="UniProtKB-KW"/>
</dbReference>
<feature type="transmembrane region" description="Helical" evidence="9">
    <location>
        <begin position="481"/>
        <end position="502"/>
    </location>
</feature>
<keyword evidence="5" id="KW-0863">Zinc-finger</keyword>
<accession>A0A836KF05</accession>
<proteinExistence type="predicted"/>
<feature type="transmembrane region" description="Helical" evidence="9">
    <location>
        <begin position="97"/>
        <end position="116"/>
    </location>
</feature>
<feature type="domain" description="RING-CH-type" evidence="10">
    <location>
        <begin position="1"/>
        <end position="59"/>
    </location>
</feature>
<dbReference type="GO" id="GO:0002376">
    <property type="term" value="P:immune system process"/>
    <property type="evidence" value="ECO:0007669"/>
    <property type="project" value="UniProtKB-KW"/>
</dbReference>
<evidence type="ECO:0000256" key="7">
    <source>
        <dbReference type="ARBA" id="ARBA00022859"/>
    </source>
</evidence>
<reference evidence="11 12" key="1">
    <citation type="submission" date="2021-02" db="EMBL/GenBank/DDBJ databases">
        <title>Leishmania (Mundinia) orientalis Genome sequencing and assembly.</title>
        <authorList>
            <person name="Almutairi H."/>
            <person name="Gatherer D."/>
        </authorList>
    </citation>
    <scope>NUCLEOTIDE SEQUENCE [LARGE SCALE GENOMIC DNA]</scope>
    <source>
        <strain evidence="11">LSCM4</strain>
    </source>
</reference>
<feature type="transmembrane region" description="Helical" evidence="9">
    <location>
        <begin position="136"/>
        <end position="155"/>
    </location>
</feature>
<keyword evidence="12" id="KW-1185">Reference proteome</keyword>
<evidence type="ECO:0000256" key="3">
    <source>
        <dbReference type="ARBA" id="ARBA00004656"/>
    </source>
</evidence>
<organism evidence="11 12">
    <name type="scientific">Leishmania orientalis</name>
    <dbReference type="NCBI Taxonomy" id="2249476"/>
    <lineage>
        <taxon>Eukaryota</taxon>
        <taxon>Discoba</taxon>
        <taxon>Euglenozoa</taxon>
        <taxon>Kinetoplastea</taxon>
        <taxon>Metakinetoplastina</taxon>
        <taxon>Trypanosomatida</taxon>
        <taxon>Trypanosomatidae</taxon>
        <taxon>Leishmaniinae</taxon>
        <taxon>Leishmania</taxon>
    </lineage>
</organism>
<protein>
    <recommendedName>
        <fullName evidence="10">RING-CH-type domain-containing protein</fullName>
    </recommendedName>
</protein>
<comment type="subcellular location">
    <subcellularLocation>
        <location evidence="1">Endomembrane system</location>
        <topology evidence="1">Multi-pass membrane protein</topology>
    </subcellularLocation>
    <subcellularLocation>
        <location evidence="2">Endosome</location>
    </subcellularLocation>
    <subcellularLocation>
        <location evidence="3">Lysosome membrane</location>
    </subcellularLocation>
</comment>
<evidence type="ECO:0000259" key="10">
    <source>
        <dbReference type="PROSITE" id="PS51292"/>
    </source>
</evidence>
<dbReference type="EMBL" id="JAFHLR010000031">
    <property type="protein sequence ID" value="KAG5471546.1"/>
    <property type="molecule type" value="Genomic_DNA"/>
</dbReference>
<feature type="region of interest" description="Disordered" evidence="8">
    <location>
        <begin position="963"/>
        <end position="1017"/>
    </location>
</feature>
<feature type="compositionally biased region" description="Pro residues" evidence="8">
    <location>
        <begin position="990"/>
        <end position="1003"/>
    </location>
</feature>
<dbReference type="SMART" id="SM00744">
    <property type="entry name" value="RINGv"/>
    <property type="match status" value="1"/>
</dbReference>
<dbReference type="PROSITE" id="PS51292">
    <property type="entry name" value="ZF_RING_CH"/>
    <property type="match status" value="1"/>
</dbReference>
<feature type="transmembrane region" description="Helical" evidence="9">
    <location>
        <begin position="546"/>
        <end position="573"/>
    </location>
</feature>
<dbReference type="PANTHER" id="PTHR45981">
    <property type="entry name" value="LD02310P"/>
    <property type="match status" value="1"/>
</dbReference>
<dbReference type="InterPro" id="IPR013083">
    <property type="entry name" value="Znf_RING/FYVE/PHD"/>
</dbReference>
<keyword evidence="9" id="KW-0472">Membrane</keyword>
<dbReference type="GO" id="GO:0005765">
    <property type="term" value="C:lysosomal membrane"/>
    <property type="evidence" value="ECO:0007669"/>
    <property type="project" value="UniProtKB-SubCell"/>
</dbReference>
<feature type="transmembrane region" description="Helical" evidence="9">
    <location>
        <begin position="669"/>
        <end position="691"/>
    </location>
</feature>
<dbReference type="GO" id="GO:0005768">
    <property type="term" value="C:endosome"/>
    <property type="evidence" value="ECO:0007669"/>
    <property type="project" value="UniProtKB-SubCell"/>
</dbReference>
<dbReference type="Pfam" id="PF12906">
    <property type="entry name" value="RINGv"/>
    <property type="match status" value="1"/>
</dbReference>
<feature type="transmembrane region" description="Helical" evidence="9">
    <location>
        <begin position="646"/>
        <end position="663"/>
    </location>
</feature>
<sequence length="1050" mass="116796">MELDPVSVCRICQGGDEPIIRPCKCEGTMAYAHPYCLAEWIASHGKLSCEVCSTAYTLHVAVEDVPPLSSFGGLRLAGKLLVARALRRLCNMLRRPLQELLCYVVLCVSAMMWYSSLVHVMLRHRTPKAFPIFDEYFYAFGFLITLVPLALHWSFERFQVWVFVHEDDVVDLPPEMPIVEPVTPALDDAATCALNEAFTRRGAEPRNVAHRRYLAVAEIQMSDDATLQLLKAKVHASRSPAQRVSSWNFDAARYAAKILFVHLIGVSAIVLGHITMSALKSLCRGAAKLCSSLLPPAHPSLHLEAATAVTSAAVPPYVYWVAAFVAGLMELPLITRTAARCRRVADAGLSRSLFLFSLFTRGVTSLVALFLAWAVVIPLIAYICLLPFFVEGDLAVLMERRDAWQVLRAEHLLPFRCDAATRDSTSATKPLIQPLNVGRALFTVIPDVWRGKCPPLFDAETCGAAAFSTSAHPSQASVAEFVWYVAGVLIRISTLSTWLTLFGSMQATLQWLLTGAFVMLSPYTLLAQDLSENEYFFTFLRLHGSVFWRTLVEVPLLVALYTSTVGFGAFLSLHRLFPEMLPKSLTYLSLYSPETQDMHFRFVYFWLGILKWLHTSVREWLRNCFLYPDITTLETQPRGRQVVERAAYAVCLMCANVLIGATLEWASGYVWFTVVGLTVTIVRFVWLADYLNIEFRELRRGVQSWKMHAFMLCLYGASVDFTRVEACTCRRLMRVKPSRMVPMLLDRAVEQNDTTLFFLLSSLADSDGDGVVVCSRDALQRLITETVQYLATPPRLGVAALLAVATPLLVCSQWHLRYVDRVAADYLALPLWFSLLLHWATGVLAIVAWVLVEGLLLHTPLFHRCLEYAPQLIQGPPSLEAVHAVLLPCAIHGGLVRFAVDALICSSDGSLFPTYGQMSVLAVLLLLTISRNLPELINNDWATHARSQTGRIVMQWLPRYFPPPAPPEPTGDASEPVVRGERKGADLPPHGQPTPHEPQPTPSPEATAAEQSSGTAHLHTRLARWVAWQTATDVVIVDYARSPGPQSALP</sequence>
<evidence type="ECO:0000256" key="8">
    <source>
        <dbReference type="SAM" id="MobiDB-lite"/>
    </source>
</evidence>